<evidence type="ECO:0000256" key="1">
    <source>
        <dbReference type="ARBA" id="ARBA00023015"/>
    </source>
</evidence>
<protein>
    <submittedName>
        <fullName evidence="5">FadR family transcriptional regulator</fullName>
    </submittedName>
</protein>
<gene>
    <name evidence="5" type="ORF">FDP22_06915</name>
</gene>
<dbReference type="RefSeq" id="WP_138572425.1">
    <property type="nucleotide sequence ID" value="NZ_CP040818.1"/>
</dbReference>
<keyword evidence="1" id="KW-0805">Transcription regulation</keyword>
<sequence length="238" mass="26221">MKTTVGARRPRENLTQKVTGILRDRIETGVLRPGDRLPTEQGLIAEFGVSRTVIREAISGLRADGLVEPRHGVGVFVLDRPAPPPGLEMLRGSLDRLSSIIEILELRTAAEIEAAGLAAERASPAQQARIRESCAEIDRAVLRGERAEAADFAFHLTIMEATNNPLFPEFLQFLGQRTIPRSQISSTVPEGYLERIQAEHMAIVDAIAAGDTDRARSTMRTHLRGALKRYEALLRSVR</sequence>
<dbReference type="InterPro" id="IPR036390">
    <property type="entry name" value="WH_DNA-bd_sf"/>
</dbReference>
<dbReference type="PANTHER" id="PTHR43537:SF44">
    <property type="entry name" value="GNTR FAMILY REGULATORY PROTEIN"/>
    <property type="match status" value="1"/>
</dbReference>
<keyword evidence="2" id="KW-0238">DNA-binding</keyword>
<accession>A0A5B8FRZ6</accession>
<evidence type="ECO:0000259" key="4">
    <source>
        <dbReference type="PROSITE" id="PS50949"/>
    </source>
</evidence>
<feature type="domain" description="HTH gntR-type" evidence="4">
    <location>
        <begin position="12"/>
        <end position="80"/>
    </location>
</feature>
<dbReference type="GO" id="GO:0003677">
    <property type="term" value="F:DNA binding"/>
    <property type="evidence" value="ECO:0007669"/>
    <property type="project" value="UniProtKB-KW"/>
</dbReference>
<evidence type="ECO:0000313" key="6">
    <source>
        <dbReference type="Proteomes" id="UP000305888"/>
    </source>
</evidence>
<dbReference type="SUPFAM" id="SSF46785">
    <property type="entry name" value="Winged helix' DNA-binding domain"/>
    <property type="match status" value="1"/>
</dbReference>
<name>A0A5B8FRZ6_9RHOB</name>
<dbReference type="OrthoDB" id="9028214at2"/>
<dbReference type="PANTHER" id="PTHR43537">
    <property type="entry name" value="TRANSCRIPTIONAL REGULATOR, GNTR FAMILY"/>
    <property type="match status" value="1"/>
</dbReference>
<proteinExistence type="predicted"/>
<dbReference type="Gene3D" id="1.20.120.530">
    <property type="entry name" value="GntR ligand-binding domain-like"/>
    <property type="match status" value="1"/>
</dbReference>
<dbReference type="PRINTS" id="PR00035">
    <property type="entry name" value="HTHGNTR"/>
</dbReference>
<dbReference type="KEGG" id="ppru:FDP22_06915"/>
<dbReference type="SMART" id="SM00895">
    <property type="entry name" value="FCD"/>
    <property type="match status" value="1"/>
</dbReference>
<evidence type="ECO:0000313" key="5">
    <source>
        <dbReference type="EMBL" id="QDL91536.1"/>
    </source>
</evidence>
<evidence type="ECO:0000256" key="2">
    <source>
        <dbReference type="ARBA" id="ARBA00023125"/>
    </source>
</evidence>
<organism evidence="5 6">
    <name type="scientific">Paroceanicella profunda</name>
    <dbReference type="NCBI Taxonomy" id="2579971"/>
    <lineage>
        <taxon>Bacteria</taxon>
        <taxon>Pseudomonadati</taxon>
        <taxon>Pseudomonadota</taxon>
        <taxon>Alphaproteobacteria</taxon>
        <taxon>Rhodobacterales</taxon>
        <taxon>Paracoccaceae</taxon>
        <taxon>Paroceanicella</taxon>
    </lineage>
</organism>
<dbReference type="Gene3D" id="1.10.10.10">
    <property type="entry name" value="Winged helix-like DNA-binding domain superfamily/Winged helix DNA-binding domain"/>
    <property type="match status" value="1"/>
</dbReference>
<dbReference type="EMBL" id="CP040818">
    <property type="protein sequence ID" value="QDL91536.1"/>
    <property type="molecule type" value="Genomic_DNA"/>
</dbReference>
<dbReference type="CDD" id="cd07377">
    <property type="entry name" value="WHTH_GntR"/>
    <property type="match status" value="1"/>
</dbReference>
<keyword evidence="6" id="KW-1185">Reference proteome</keyword>
<dbReference type="SUPFAM" id="SSF48008">
    <property type="entry name" value="GntR ligand-binding domain-like"/>
    <property type="match status" value="1"/>
</dbReference>
<dbReference type="InterPro" id="IPR036388">
    <property type="entry name" value="WH-like_DNA-bd_sf"/>
</dbReference>
<dbReference type="PROSITE" id="PS50949">
    <property type="entry name" value="HTH_GNTR"/>
    <property type="match status" value="1"/>
</dbReference>
<keyword evidence="3" id="KW-0804">Transcription</keyword>
<dbReference type="AlphaFoldDB" id="A0A5B8FRZ6"/>
<dbReference type="InterPro" id="IPR000524">
    <property type="entry name" value="Tscrpt_reg_HTH_GntR"/>
</dbReference>
<evidence type="ECO:0000256" key="3">
    <source>
        <dbReference type="ARBA" id="ARBA00023163"/>
    </source>
</evidence>
<dbReference type="SMART" id="SM00345">
    <property type="entry name" value="HTH_GNTR"/>
    <property type="match status" value="1"/>
</dbReference>
<dbReference type="InterPro" id="IPR011711">
    <property type="entry name" value="GntR_C"/>
</dbReference>
<dbReference type="Proteomes" id="UP000305888">
    <property type="component" value="Chromosome"/>
</dbReference>
<dbReference type="Pfam" id="PF07729">
    <property type="entry name" value="FCD"/>
    <property type="match status" value="1"/>
</dbReference>
<dbReference type="InterPro" id="IPR008920">
    <property type="entry name" value="TF_FadR/GntR_C"/>
</dbReference>
<reference evidence="5 6" key="1">
    <citation type="submission" date="2019-06" db="EMBL/GenBank/DDBJ databases">
        <title>Genome sequence of Rhodobacteraceae bacterium D4M1.</title>
        <authorList>
            <person name="Cao J."/>
        </authorList>
    </citation>
    <scope>NUCLEOTIDE SEQUENCE [LARGE SCALE GENOMIC DNA]</scope>
    <source>
        <strain evidence="5 6">D4M1</strain>
    </source>
</reference>
<dbReference type="GO" id="GO:0003700">
    <property type="term" value="F:DNA-binding transcription factor activity"/>
    <property type="evidence" value="ECO:0007669"/>
    <property type="project" value="InterPro"/>
</dbReference>
<dbReference type="Pfam" id="PF00392">
    <property type="entry name" value="GntR"/>
    <property type="match status" value="1"/>
</dbReference>